<comment type="caution">
    <text evidence="1">The sequence shown here is derived from an EMBL/GenBank/DDBJ whole genome shotgun (WGS) entry which is preliminary data.</text>
</comment>
<accession>A0AAD6PSB2</accession>
<proteinExistence type="predicted"/>
<dbReference type="EMBL" id="JAQIZT010000018">
    <property type="protein sequence ID" value="KAJ6958479.1"/>
    <property type="molecule type" value="Genomic_DNA"/>
</dbReference>
<keyword evidence="2" id="KW-1185">Reference proteome</keyword>
<protein>
    <submittedName>
        <fullName evidence="1">Uncharacterized protein</fullName>
    </submittedName>
</protein>
<sequence>MESMGIIHVGNYGWVVLEAPLSAVPAHGYSKGFTLVSNWSCHGWCLEVKGKAFRLSVNHQQLAHHRPRNLVNFFKLNDGDRHERIVMETTFATVN</sequence>
<gene>
    <name evidence="1" type="ORF">NC653_040199</name>
</gene>
<reference evidence="1 2" key="1">
    <citation type="journal article" date="2023" name="Mol. Ecol. Resour.">
        <title>Chromosome-level genome assembly of a triploid poplar Populus alba 'Berolinensis'.</title>
        <authorList>
            <person name="Chen S."/>
            <person name="Yu Y."/>
            <person name="Wang X."/>
            <person name="Wang S."/>
            <person name="Zhang T."/>
            <person name="Zhou Y."/>
            <person name="He R."/>
            <person name="Meng N."/>
            <person name="Wang Y."/>
            <person name="Liu W."/>
            <person name="Liu Z."/>
            <person name="Liu J."/>
            <person name="Guo Q."/>
            <person name="Huang H."/>
            <person name="Sederoff R.R."/>
            <person name="Wang G."/>
            <person name="Qu G."/>
            <person name="Chen S."/>
        </authorList>
    </citation>
    <scope>NUCLEOTIDE SEQUENCE [LARGE SCALE GENOMIC DNA]</scope>
    <source>
        <strain evidence="1">SC-2020</strain>
    </source>
</reference>
<dbReference type="Proteomes" id="UP001164929">
    <property type="component" value="Chromosome 18"/>
</dbReference>
<evidence type="ECO:0000313" key="2">
    <source>
        <dbReference type="Proteomes" id="UP001164929"/>
    </source>
</evidence>
<dbReference type="AlphaFoldDB" id="A0AAD6PSB2"/>
<organism evidence="1 2">
    <name type="scientific">Populus alba x Populus x berolinensis</name>
    <dbReference type="NCBI Taxonomy" id="444605"/>
    <lineage>
        <taxon>Eukaryota</taxon>
        <taxon>Viridiplantae</taxon>
        <taxon>Streptophyta</taxon>
        <taxon>Embryophyta</taxon>
        <taxon>Tracheophyta</taxon>
        <taxon>Spermatophyta</taxon>
        <taxon>Magnoliopsida</taxon>
        <taxon>eudicotyledons</taxon>
        <taxon>Gunneridae</taxon>
        <taxon>Pentapetalae</taxon>
        <taxon>rosids</taxon>
        <taxon>fabids</taxon>
        <taxon>Malpighiales</taxon>
        <taxon>Salicaceae</taxon>
        <taxon>Saliceae</taxon>
        <taxon>Populus</taxon>
    </lineage>
</organism>
<evidence type="ECO:0000313" key="1">
    <source>
        <dbReference type="EMBL" id="KAJ6958479.1"/>
    </source>
</evidence>
<name>A0AAD6PSB2_9ROSI</name>